<dbReference type="GO" id="GO:0016413">
    <property type="term" value="F:O-acetyltransferase activity"/>
    <property type="evidence" value="ECO:0007669"/>
    <property type="project" value="InterPro"/>
</dbReference>
<keyword evidence="6" id="KW-0472">Membrane</keyword>
<feature type="domain" description="Trichome birefringence-like N-terminal" evidence="9">
    <location>
        <begin position="36"/>
        <end position="88"/>
    </location>
</feature>
<keyword evidence="3" id="KW-0812">Transmembrane</keyword>
<dbReference type="GO" id="GO:0016020">
    <property type="term" value="C:membrane"/>
    <property type="evidence" value="ECO:0007669"/>
    <property type="project" value="UniProtKB-SubCell"/>
</dbReference>
<dbReference type="PANTHER" id="PTHR32285:SF63">
    <property type="entry name" value="OS01G0880400 PROTEIN"/>
    <property type="match status" value="1"/>
</dbReference>
<dbReference type="AlphaFoldDB" id="A0A022PT04"/>
<comment type="similarity">
    <text evidence="2">Belongs to the PC-esterase family. TBL subfamily.</text>
</comment>
<evidence type="ECO:0000256" key="1">
    <source>
        <dbReference type="ARBA" id="ARBA00004167"/>
    </source>
</evidence>
<accession>A0A022PT04</accession>
<dbReference type="InterPro" id="IPR026057">
    <property type="entry name" value="TBL_C"/>
</dbReference>
<feature type="compositionally biased region" description="Low complexity" evidence="7">
    <location>
        <begin position="20"/>
        <end position="29"/>
    </location>
</feature>
<gene>
    <name evidence="10" type="ORF">MIMGU_mgv1a008666mg</name>
</gene>
<keyword evidence="4" id="KW-0735">Signal-anchor</keyword>
<evidence type="ECO:0000256" key="4">
    <source>
        <dbReference type="ARBA" id="ARBA00022968"/>
    </source>
</evidence>
<evidence type="ECO:0000259" key="9">
    <source>
        <dbReference type="Pfam" id="PF14416"/>
    </source>
</evidence>
<dbReference type="InterPro" id="IPR025846">
    <property type="entry name" value="TBL_N"/>
</dbReference>
<keyword evidence="11" id="KW-1185">Reference proteome</keyword>
<feature type="domain" description="Trichome birefringence-like C-terminal" evidence="8">
    <location>
        <begin position="89"/>
        <end position="273"/>
    </location>
</feature>
<dbReference type="InterPro" id="IPR029962">
    <property type="entry name" value="TBL"/>
</dbReference>
<evidence type="ECO:0000259" key="8">
    <source>
        <dbReference type="Pfam" id="PF13839"/>
    </source>
</evidence>
<proteinExistence type="inferred from homology"/>
<dbReference type="EMBL" id="KI632373">
    <property type="protein sequence ID" value="EYU17410.1"/>
    <property type="molecule type" value="Genomic_DNA"/>
</dbReference>
<comment type="subcellular location">
    <subcellularLocation>
        <location evidence="1">Membrane</location>
        <topology evidence="1">Single-pass membrane protein</topology>
    </subcellularLocation>
</comment>
<evidence type="ECO:0000313" key="11">
    <source>
        <dbReference type="Proteomes" id="UP000030748"/>
    </source>
</evidence>
<evidence type="ECO:0000313" key="10">
    <source>
        <dbReference type="EMBL" id="EYU17410.1"/>
    </source>
</evidence>
<dbReference type="Pfam" id="PF14416">
    <property type="entry name" value="PMR5N"/>
    <property type="match status" value="1"/>
</dbReference>
<feature type="region of interest" description="Disordered" evidence="7">
    <location>
        <begin position="1"/>
        <end position="29"/>
    </location>
</feature>
<dbReference type="Pfam" id="PF13839">
    <property type="entry name" value="PC-Esterase"/>
    <property type="match status" value="1"/>
</dbReference>
<protein>
    <submittedName>
        <fullName evidence="10">Uncharacterized protein</fullName>
    </submittedName>
</protein>
<organism evidence="10 11">
    <name type="scientific">Erythranthe guttata</name>
    <name type="common">Yellow monkey flower</name>
    <name type="synonym">Mimulus guttatus</name>
    <dbReference type="NCBI Taxonomy" id="4155"/>
    <lineage>
        <taxon>Eukaryota</taxon>
        <taxon>Viridiplantae</taxon>
        <taxon>Streptophyta</taxon>
        <taxon>Embryophyta</taxon>
        <taxon>Tracheophyta</taxon>
        <taxon>Spermatophyta</taxon>
        <taxon>Magnoliopsida</taxon>
        <taxon>eudicotyledons</taxon>
        <taxon>Gunneridae</taxon>
        <taxon>Pentapetalae</taxon>
        <taxon>asterids</taxon>
        <taxon>lamiids</taxon>
        <taxon>Lamiales</taxon>
        <taxon>Phrymaceae</taxon>
        <taxon>Erythranthe</taxon>
    </lineage>
</organism>
<dbReference type="PANTHER" id="PTHR32285">
    <property type="entry name" value="PROTEIN TRICHOME BIREFRINGENCE-LIKE 9-RELATED"/>
    <property type="match status" value="1"/>
</dbReference>
<evidence type="ECO:0000256" key="2">
    <source>
        <dbReference type="ARBA" id="ARBA00007727"/>
    </source>
</evidence>
<evidence type="ECO:0000256" key="6">
    <source>
        <dbReference type="ARBA" id="ARBA00023136"/>
    </source>
</evidence>
<evidence type="ECO:0000256" key="3">
    <source>
        <dbReference type="ARBA" id="ARBA00022692"/>
    </source>
</evidence>
<dbReference type="Proteomes" id="UP000030748">
    <property type="component" value="Unassembled WGS sequence"/>
</dbReference>
<feature type="compositionally biased region" description="Basic and acidic residues" evidence="7">
    <location>
        <begin position="7"/>
        <end position="19"/>
    </location>
</feature>
<name>A0A022PT04_ERYGU</name>
<keyword evidence="5" id="KW-1133">Transmembrane helix</keyword>
<reference evidence="10 11" key="1">
    <citation type="journal article" date="2013" name="Proc. Natl. Acad. Sci. U.S.A.">
        <title>Fine-scale variation in meiotic recombination in Mimulus inferred from population shotgun sequencing.</title>
        <authorList>
            <person name="Hellsten U."/>
            <person name="Wright K.M."/>
            <person name="Jenkins J."/>
            <person name="Shu S."/>
            <person name="Yuan Y."/>
            <person name="Wessler S.R."/>
            <person name="Schmutz J."/>
            <person name="Willis J.H."/>
            <person name="Rokhsar D.S."/>
        </authorList>
    </citation>
    <scope>NUCLEOTIDE SEQUENCE [LARGE SCALE GENOMIC DNA]</scope>
    <source>
        <strain evidence="11">cv. DUN x IM62</strain>
    </source>
</reference>
<sequence length="277" mass="32081">MLPSTEKVVDSDNRNRDRISISNSNSSRSSDFLNKGCNVFDGKWVIDETYPLYNASQCPFMERGFDCLGNGRKDQGYLKWRWKPQNCEIPRFDVGAVLEFLRGKRVVFVGDSLSRTQWESMVCMLMNGVEDKSSVYEINGNEITKQARHLGVMFGPFNFTVEFYRSVFLVQPGLVPRHSPKRVKAALKLDQLDDISGEWIDSDVLVFNSGHWWTPTKLFDMGWYFQIGGKMKLGMSINNAFRVALATWQSWVENSVNPNRTRVFFRTFESTHWMYVI</sequence>
<evidence type="ECO:0000256" key="7">
    <source>
        <dbReference type="SAM" id="MobiDB-lite"/>
    </source>
</evidence>
<evidence type="ECO:0000256" key="5">
    <source>
        <dbReference type="ARBA" id="ARBA00022989"/>
    </source>
</evidence>